<reference evidence="2 3" key="1">
    <citation type="journal article" date="2018" name="PLoS Genet.">
        <title>Population sequencing reveals clonal diversity and ancestral inbreeding in the grapevine cultivar Chardonnay.</title>
        <authorList>
            <person name="Roach M.J."/>
            <person name="Johnson D.L."/>
            <person name="Bohlmann J."/>
            <person name="van Vuuren H.J."/>
            <person name="Jones S.J."/>
            <person name="Pretorius I.S."/>
            <person name="Schmidt S.A."/>
            <person name="Borneman A.R."/>
        </authorList>
    </citation>
    <scope>NUCLEOTIDE SEQUENCE [LARGE SCALE GENOMIC DNA]</scope>
    <source>
        <strain evidence="3">cv. Chardonnay</strain>
        <tissue evidence="2">Leaf</tissue>
    </source>
</reference>
<dbReference type="GO" id="GO:0003676">
    <property type="term" value="F:nucleic acid binding"/>
    <property type="evidence" value="ECO:0007669"/>
    <property type="project" value="InterPro"/>
</dbReference>
<dbReference type="SUPFAM" id="SSF53098">
    <property type="entry name" value="Ribonuclease H-like"/>
    <property type="match status" value="1"/>
</dbReference>
<dbReference type="Gene3D" id="3.30.420.10">
    <property type="entry name" value="Ribonuclease H-like superfamily/Ribonuclease H"/>
    <property type="match status" value="1"/>
</dbReference>
<proteinExistence type="predicted"/>
<evidence type="ECO:0000259" key="1">
    <source>
        <dbReference type="PROSITE" id="PS50994"/>
    </source>
</evidence>
<dbReference type="InterPro" id="IPR043502">
    <property type="entry name" value="DNA/RNA_pol_sf"/>
</dbReference>
<evidence type="ECO:0000313" key="2">
    <source>
        <dbReference type="EMBL" id="RVW57691.1"/>
    </source>
</evidence>
<protein>
    <submittedName>
        <fullName evidence="2">Retrovirus-related Pol polyprotein from transposon TNT 1-94</fullName>
    </submittedName>
</protein>
<dbReference type="Pfam" id="PF25597">
    <property type="entry name" value="SH3_retrovirus"/>
    <property type="match status" value="1"/>
</dbReference>
<dbReference type="PANTHER" id="PTHR11439:SF467">
    <property type="entry name" value="INTEGRASE CATALYTIC DOMAIN-CONTAINING PROTEIN"/>
    <property type="match status" value="1"/>
</dbReference>
<dbReference type="InterPro" id="IPR013103">
    <property type="entry name" value="RVT_2"/>
</dbReference>
<dbReference type="CDD" id="cd09272">
    <property type="entry name" value="RNase_HI_RT_Ty1"/>
    <property type="match status" value="1"/>
</dbReference>
<dbReference type="PROSITE" id="PS50994">
    <property type="entry name" value="INTEGRASE"/>
    <property type="match status" value="1"/>
</dbReference>
<comment type="caution">
    <text evidence="2">The sequence shown here is derived from an EMBL/GenBank/DDBJ whole genome shotgun (WGS) entry which is preliminary data.</text>
</comment>
<evidence type="ECO:0000313" key="3">
    <source>
        <dbReference type="Proteomes" id="UP000288805"/>
    </source>
</evidence>
<sequence length="923" mass="105071">MTLGMTRKTTRNRGFEPWTFRSCLGYHHFVINDNDRDQRKKDSKKTSTTTVAEIKTKANVAEKASTLVALQIMAVSPLRHSSQKKISTANGNTTPVIGEGSLTLTDTLNLDSVLVVPSLDYNLLMTWLCLMKTKDEVNLLFKKFHKVIETQYNAKVRVLRSDNGGEYQSFDLQKYLGGHGIIHQTTCSNTPQQNGVAERKNRHLLEVVRASLITAKTPISYWGEAITSAAYLINRVHSSSINFQTPLQALTNVIVAPTVPNLPPHVFGCVAFVHLHKHQRTKLTSHALQCVFVGYALHKKGHRCYHPPTRQMYITMDVVFHEDSMYFSSESELQGEYHKEIQTLDYDYHISEEDESGQSELVNQEVGELDMSGQQFGSEDVFTEIPNQSSSIEGVLNLEPDPFMKRLPHRHNRGIPKPTYEPELSTKVKYHMSNYVSNHCLSESNKSFVNQLSTVAIPNSVQEALADPKWKAAMNEEMKSLQNNETWELVECPPGKKLVGCRWIYTVKYKVDGSIERFKARLVAKGYTQTYGIDYTKTFAPVAKINTVRVLLSLAANLDWPLQQFDVKNVFLHGELSEEVYMDLPPGCMVSEKQCQKVCKLKKSLYGLKQSPRTWFGRFTKSMRAFGYRQSNSDHTLFLKKQHGKITTLIVYVDDMVVTGNDPEERKALQNYLSREFEMKDLGLKLCVEPNQVSTDKGRYQRLVGRLMYLAHTRPDLAYALSVVSQYMHNPGEQHMNAIMRILRYLKNAPGKGILFTKNVDHQSIEVYTDADWAGAVDDRRSTSGYFTFVGGNLVTWKSKKQNVVARSSAEAEFRGMALRLCEALWLRLLLQDLGYLSRQPIRLFCDNKVACDIAHNPVQHDRTKHVEVDRFFIKEKLDDKIVELPKIRSKNQLADILTKAVSSQVFSKFLDKLGMCDIYAPT</sequence>
<dbReference type="InterPro" id="IPR012337">
    <property type="entry name" value="RNaseH-like_sf"/>
</dbReference>
<dbReference type="EMBL" id="QGNW01001043">
    <property type="protein sequence ID" value="RVW57691.1"/>
    <property type="molecule type" value="Genomic_DNA"/>
</dbReference>
<accession>A0A438FCI8</accession>
<organism evidence="2 3">
    <name type="scientific">Vitis vinifera</name>
    <name type="common">Grape</name>
    <dbReference type="NCBI Taxonomy" id="29760"/>
    <lineage>
        <taxon>Eukaryota</taxon>
        <taxon>Viridiplantae</taxon>
        <taxon>Streptophyta</taxon>
        <taxon>Embryophyta</taxon>
        <taxon>Tracheophyta</taxon>
        <taxon>Spermatophyta</taxon>
        <taxon>Magnoliopsida</taxon>
        <taxon>eudicotyledons</taxon>
        <taxon>Gunneridae</taxon>
        <taxon>Pentapetalae</taxon>
        <taxon>rosids</taxon>
        <taxon>Vitales</taxon>
        <taxon>Vitaceae</taxon>
        <taxon>Viteae</taxon>
        <taxon>Vitis</taxon>
    </lineage>
</organism>
<dbReference type="SUPFAM" id="SSF56672">
    <property type="entry name" value="DNA/RNA polymerases"/>
    <property type="match status" value="1"/>
</dbReference>
<dbReference type="PANTHER" id="PTHR11439">
    <property type="entry name" value="GAG-POL-RELATED RETROTRANSPOSON"/>
    <property type="match status" value="1"/>
</dbReference>
<dbReference type="InterPro" id="IPR001584">
    <property type="entry name" value="Integrase_cat-core"/>
</dbReference>
<dbReference type="AlphaFoldDB" id="A0A438FCI8"/>
<dbReference type="Proteomes" id="UP000288805">
    <property type="component" value="Unassembled WGS sequence"/>
</dbReference>
<dbReference type="GO" id="GO:0015074">
    <property type="term" value="P:DNA integration"/>
    <property type="evidence" value="ECO:0007669"/>
    <property type="project" value="InterPro"/>
</dbReference>
<dbReference type="InterPro" id="IPR057670">
    <property type="entry name" value="SH3_retrovirus"/>
</dbReference>
<gene>
    <name evidence="2" type="primary">POLX_2020</name>
    <name evidence="2" type="ORF">CK203_116881</name>
</gene>
<name>A0A438FCI8_VITVI</name>
<dbReference type="InterPro" id="IPR036397">
    <property type="entry name" value="RNaseH_sf"/>
</dbReference>
<feature type="domain" description="Integrase catalytic" evidence="1">
    <location>
        <begin position="91"/>
        <end position="254"/>
    </location>
</feature>
<dbReference type="Pfam" id="PF07727">
    <property type="entry name" value="RVT_2"/>
    <property type="match status" value="1"/>
</dbReference>